<keyword evidence="2" id="KW-1185">Reference proteome</keyword>
<sequence length="186" mass="20838">MGTSGPYLSSRYSSLMHCIPINPRRKYLQKMSSFSSSRSLSSAGYARVRCQNSYPVFCKYLNCTSLRTNDSERRRLDLLVTARWTYRKCLRLLAHPGPSMRVLLPSLCASLCGTRVRGSCLHVRGVVVVQDPPEGHHPSARLAEVWLWVELFRNFLLPSPTHLGIVLSTNTPLSLLSLSSLRGACD</sequence>
<organism evidence="1 2">
    <name type="scientific">Rickenella mellea</name>
    <dbReference type="NCBI Taxonomy" id="50990"/>
    <lineage>
        <taxon>Eukaryota</taxon>
        <taxon>Fungi</taxon>
        <taxon>Dikarya</taxon>
        <taxon>Basidiomycota</taxon>
        <taxon>Agaricomycotina</taxon>
        <taxon>Agaricomycetes</taxon>
        <taxon>Hymenochaetales</taxon>
        <taxon>Rickenellaceae</taxon>
        <taxon>Rickenella</taxon>
    </lineage>
</organism>
<proteinExistence type="predicted"/>
<reference evidence="1 2" key="1">
    <citation type="submission" date="2018-06" db="EMBL/GenBank/DDBJ databases">
        <title>A transcriptomic atlas of mushroom development highlights an independent origin of complex multicellularity.</title>
        <authorList>
            <consortium name="DOE Joint Genome Institute"/>
            <person name="Krizsan K."/>
            <person name="Almasi E."/>
            <person name="Merenyi Z."/>
            <person name="Sahu N."/>
            <person name="Viragh M."/>
            <person name="Koszo T."/>
            <person name="Mondo S."/>
            <person name="Kiss B."/>
            <person name="Balint B."/>
            <person name="Kues U."/>
            <person name="Barry K."/>
            <person name="Hegedus J.C."/>
            <person name="Henrissat B."/>
            <person name="Johnson J."/>
            <person name="Lipzen A."/>
            <person name="Ohm R."/>
            <person name="Nagy I."/>
            <person name="Pangilinan J."/>
            <person name="Yan J."/>
            <person name="Xiong Y."/>
            <person name="Grigoriev I.V."/>
            <person name="Hibbett D.S."/>
            <person name="Nagy L.G."/>
        </authorList>
    </citation>
    <scope>NUCLEOTIDE SEQUENCE [LARGE SCALE GENOMIC DNA]</scope>
    <source>
        <strain evidence="1 2">SZMC22713</strain>
    </source>
</reference>
<name>A0A4Y7PLP6_9AGAM</name>
<dbReference type="AlphaFoldDB" id="A0A4Y7PLP6"/>
<evidence type="ECO:0000313" key="2">
    <source>
        <dbReference type="Proteomes" id="UP000294933"/>
    </source>
</evidence>
<evidence type="ECO:0000313" key="1">
    <source>
        <dbReference type="EMBL" id="TDL15976.1"/>
    </source>
</evidence>
<accession>A0A4Y7PLP6</accession>
<gene>
    <name evidence="1" type="ORF">BD410DRAFT_79067</name>
</gene>
<dbReference type="VEuPathDB" id="FungiDB:BD410DRAFT_79067"/>
<dbReference type="EMBL" id="ML170255">
    <property type="protein sequence ID" value="TDL15976.1"/>
    <property type="molecule type" value="Genomic_DNA"/>
</dbReference>
<protein>
    <submittedName>
        <fullName evidence="1">Uncharacterized protein</fullName>
    </submittedName>
</protein>
<dbReference type="Proteomes" id="UP000294933">
    <property type="component" value="Unassembled WGS sequence"/>
</dbReference>